<accession>A0A7Y0E264</accession>
<dbReference type="Proteomes" id="UP000539372">
    <property type="component" value="Unassembled WGS sequence"/>
</dbReference>
<name>A0A7Y0E264_9PROT</name>
<sequence>MADLWIFGRKPAAMVRHRHGGFNATFPMNGDTVVEQAGRTRDMDAAREQAERSAAELPPRIEGREAQNVLSFQPRGRGTQRGGHKPRQGGRPAPYRD</sequence>
<evidence type="ECO:0000313" key="3">
    <source>
        <dbReference type="Proteomes" id="UP000539372"/>
    </source>
</evidence>
<evidence type="ECO:0000313" key="2">
    <source>
        <dbReference type="EMBL" id="NMM45840.1"/>
    </source>
</evidence>
<dbReference type="EMBL" id="JABBNT010000004">
    <property type="protein sequence ID" value="NMM45840.1"/>
    <property type="molecule type" value="Genomic_DNA"/>
</dbReference>
<comment type="caution">
    <text evidence="2">The sequence shown here is derived from an EMBL/GenBank/DDBJ whole genome shotgun (WGS) entry which is preliminary data.</text>
</comment>
<protein>
    <submittedName>
        <fullName evidence="2">Uncharacterized protein</fullName>
    </submittedName>
</protein>
<feature type="region of interest" description="Disordered" evidence="1">
    <location>
        <begin position="38"/>
        <end position="97"/>
    </location>
</feature>
<reference evidence="2 3" key="1">
    <citation type="submission" date="2020-04" db="EMBL/GenBank/DDBJ databases">
        <title>Rhodospirillaceae bacterium KN72 isolated from deep sea.</title>
        <authorList>
            <person name="Zhang D.-C."/>
        </authorList>
    </citation>
    <scope>NUCLEOTIDE SEQUENCE [LARGE SCALE GENOMIC DNA]</scope>
    <source>
        <strain evidence="2 3">KN72</strain>
    </source>
</reference>
<feature type="compositionally biased region" description="Basic and acidic residues" evidence="1">
    <location>
        <begin position="38"/>
        <end position="65"/>
    </location>
</feature>
<gene>
    <name evidence="2" type="ORF">HH303_15190</name>
</gene>
<dbReference type="RefSeq" id="WP_169626216.1">
    <property type="nucleotide sequence ID" value="NZ_JABBNT010000004.1"/>
</dbReference>
<evidence type="ECO:0000256" key="1">
    <source>
        <dbReference type="SAM" id="MobiDB-lite"/>
    </source>
</evidence>
<dbReference type="AlphaFoldDB" id="A0A7Y0E264"/>
<keyword evidence="3" id="KW-1185">Reference proteome</keyword>
<organism evidence="2 3">
    <name type="scientific">Pacificispira spongiicola</name>
    <dbReference type="NCBI Taxonomy" id="2729598"/>
    <lineage>
        <taxon>Bacteria</taxon>
        <taxon>Pseudomonadati</taxon>
        <taxon>Pseudomonadota</taxon>
        <taxon>Alphaproteobacteria</taxon>
        <taxon>Rhodospirillales</taxon>
        <taxon>Rhodospirillaceae</taxon>
        <taxon>Pacificispira</taxon>
    </lineage>
</organism>
<proteinExistence type="predicted"/>